<evidence type="ECO:0000256" key="2">
    <source>
        <dbReference type="SAM" id="Phobius"/>
    </source>
</evidence>
<keyword evidence="2" id="KW-1133">Transmembrane helix</keyword>
<evidence type="ECO:0000259" key="3">
    <source>
        <dbReference type="PROSITE" id="PS50892"/>
    </source>
</evidence>
<protein>
    <recommendedName>
        <fullName evidence="3">V-SNARE coiled-coil homology domain-containing protein</fullName>
    </recommendedName>
</protein>
<dbReference type="AlphaFoldDB" id="A0A9W7L0C3"/>
<dbReference type="PROSITE" id="PS50892">
    <property type="entry name" value="V_SNARE"/>
    <property type="match status" value="1"/>
</dbReference>
<dbReference type="InterPro" id="IPR016444">
    <property type="entry name" value="Synaptobrevin/VAMP"/>
</dbReference>
<dbReference type="EMBL" id="BRXW01000305">
    <property type="protein sequence ID" value="GMI17765.1"/>
    <property type="molecule type" value="Genomic_DNA"/>
</dbReference>
<comment type="caution">
    <text evidence="4">The sequence shown here is derived from an EMBL/GenBank/DDBJ whole genome shotgun (WGS) entry which is preliminary data.</text>
</comment>
<gene>
    <name evidence="4" type="ORF">TrLO_g3265</name>
</gene>
<dbReference type="GO" id="GO:0016020">
    <property type="term" value="C:membrane"/>
    <property type="evidence" value="ECO:0007669"/>
    <property type="project" value="InterPro"/>
</dbReference>
<evidence type="ECO:0000313" key="5">
    <source>
        <dbReference type="Proteomes" id="UP001165122"/>
    </source>
</evidence>
<dbReference type="InterPro" id="IPR001388">
    <property type="entry name" value="Synaptobrevin-like"/>
</dbReference>
<dbReference type="GO" id="GO:0016192">
    <property type="term" value="P:vesicle-mediated transport"/>
    <property type="evidence" value="ECO:0007669"/>
    <property type="project" value="InterPro"/>
</dbReference>
<dbReference type="InterPro" id="IPR042855">
    <property type="entry name" value="V_SNARE_CC"/>
</dbReference>
<dbReference type="Pfam" id="PF00957">
    <property type="entry name" value="Synaptobrevin"/>
    <property type="match status" value="1"/>
</dbReference>
<keyword evidence="1" id="KW-0175">Coiled coil</keyword>
<organism evidence="4 5">
    <name type="scientific">Triparma laevis f. longispina</name>
    <dbReference type="NCBI Taxonomy" id="1714387"/>
    <lineage>
        <taxon>Eukaryota</taxon>
        <taxon>Sar</taxon>
        <taxon>Stramenopiles</taxon>
        <taxon>Ochrophyta</taxon>
        <taxon>Bolidophyceae</taxon>
        <taxon>Parmales</taxon>
        <taxon>Triparmaceae</taxon>
        <taxon>Triparma</taxon>
    </lineage>
</organism>
<keyword evidence="2" id="KW-0472">Membrane</keyword>
<dbReference type="PANTHER" id="PTHR45701">
    <property type="entry name" value="SYNAPTOBREVIN FAMILY MEMBER"/>
    <property type="match status" value="1"/>
</dbReference>
<accession>A0A9W7L0C3</accession>
<dbReference type="Gene3D" id="1.20.5.110">
    <property type="match status" value="1"/>
</dbReference>
<evidence type="ECO:0000313" key="4">
    <source>
        <dbReference type="EMBL" id="GMI17765.1"/>
    </source>
</evidence>
<keyword evidence="2" id="KW-0812">Transmembrane</keyword>
<keyword evidence="5" id="KW-1185">Reference proteome</keyword>
<dbReference type="PRINTS" id="PR00219">
    <property type="entry name" value="SYNAPTOBREVN"/>
</dbReference>
<feature type="transmembrane region" description="Helical" evidence="2">
    <location>
        <begin position="216"/>
        <end position="237"/>
    </location>
</feature>
<name>A0A9W7L0C3_9STRA</name>
<evidence type="ECO:0000256" key="1">
    <source>
        <dbReference type="PROSITE-ProRule" id="PRU00290"/>
    </source>
</evidence>
<dbReference type="Proteomes" id="UP001165122">
    <property type="component" value="Unassembled WGS sequence"/>
</dbReference>
<dbReference type="CDD" id="cd15843">
    <property type="entry name" value="R-SNARE"/>
    <property type="match status" value="1"/>
</dbReference>
<proteinExistence type="predicted"/>
<dbReference type="OrthoDB" id="36578at2759"/>
<dbReference type="SUPFAM" id="SSF58038">
    <property type="entry name" value="SNARE fusion complex"/>
    <property type="match status" value="1"/>
</dbReference>
<sequence length="244" mass="26630">MNSSNLVDDTLQTILLFTLPNPLMVSSEEGGGTLICRYDGEGGMGVRFEDCKEIVRRHPPPSPTLTTTPSPTVITTNTTKYVYSLSTSPPSIYCLMLCSTPNFSTSKMQQIITLSHSGLSSGKIKGGYAAKPSELSSHLKSLFKPNANYKTQISNINEKLDDVKATMSDNIGVMLENSEKVEAIEGVSQELQQQSLVFRKKSTKLKRVLRCKNRKMTLIMVALVLLVIGIIVAIIVINAKTSGN</sequence>
<reference evidence="5" key="1">
    <citation type="journal article" date="2023" name="Commun. Biol.">
        <title>Genome analysis of Parmales, the sister group of diatoms, reveals the evolutionary specialization of diatoms from phago-mixotrophs to photoautotrophs.</title>
        <authorList>
            <person name="Ban H."/>
            <person name="Sato S."/>
            <person name="Yoshikawa S."/>
            <person name="Yamada K."/>
            <person name="Nakamura Y."/>
            <person name="Ichinomiya M."/>
            <person name="Sato N."/>
            <person name="Blanc-Mathieu R."/>
            <person name="Endo H."/>
            <person name="Kuwata A."/>
            <person name="Ogata H."/>
        </authorList>
    </citation>
    <scope>NUCLEOTIDE SEQUENCE [LARGE SCALE GENOMIC DNA]</scope>
    <source>
        <strain evidence="5">NIES 3700</strain>
    </source>
</reference>
<feature type="domain" description="V-SNARE coiled-coil homology" evidence="3">
    <location>
        <begin position="152"/>
        <end position="212"/>
    </location>
</feature>